<name>A0A7T0BTD0_9BACT</name>
<proteinExistence type="predicted"/>
<evidence type="ECO:0000313" key="2">
    <source>
        <dbReference type="EMBL" id="QPJ60553.1"/>
    </source>
</evidence>
<keyword evidence="1" id="KW-0472">Membrane</keyword>
<sequence>MKPQFSTLLGYTLLGSLTFGYTCTIRLGLGIFDILHDPKSGELSAFTQFTAGFAMIDVWQYFAWGSLIVCAGWGNIRSRHGQFPEPHLTPWVVHLAVILSLFFLNVTGALSHFVMPAYVIE</sequence>
<organism evidence="2 3">
    <name type="scientific">Candidatus Nitronauta litoralis</name>
    <dbReference type="NCBI Taxonomy" id="2705533"/>
    <lineage>
        <taxon>Bacteria</taxon>
        <taxon>Pseudomonadati</taxon>
        <taxon>Nitrospinota/Tectimicrobiota group</taxon>
        <taxon>Nitrospinota</taxon>
        <taxon>Nitrospinia</taxon>
        <taxon>Nitrospinales</taxon>
        <taxon>Nitrospinaceae</taxon>
        <taxon>Candidatus Nitronauta</taxon>
    </lineage>
</organism>
<reference evidence="2 3" key="1">
    <citation type="submission" date="2020-02" db="EMBL/GenBank/DDBJ databases">
        <title>Genomic and physiological characterization of two novel Nitrospinaceae genera.</title>
        <authorList>
            <person name="Mueller A.J."/>
            <person name="Jung M.-Y."/>
            <person name="Strachan C.R."/>
            <person name="Herbold C.W."/>
            <person name="Kirkegaard R.H."/>
            <person name="Daims H."/>
        </authorList>
    </citation>
    <scope>NUCLEOTIDE SEQUENCE [LARGE SCALE GENOMIC DNA]</scope>
    <source>
        <strain evidence="2">EB</strain>
    </source>
</reference>
<keyword evidence="1" id="KW-1133">Transmembrane helix</keyword>
<dbReference type="EMBL" id="CP048685">
    <property type="protein sequence ID" value="QPJ60553.1"/>
    <property type="molecule type" value="Genomic_DNA"/>
</dbReference>
<dbReference type="AlphaFoldDB" id="A0A7T0BTD0"/>
<feature type="transmembrane region" description="Helical" evidence="1">
    <location>
        <begin position="58"/>
        <end position="76"/>
    </location>
</feature>
<dbReference type="KEGG" id="nli:G3M70_01080"/>
<accession>A0A7T0BTD0</accession>
<evidence type="ECO:0000256" key="1">
    <source>
        <dbReference type="SAM" id="Phobius"/>
    </source>
</evidence>
<keyword evidence="1" id="KW-0812">Transmembrane</keyword>
<protein>
    <submittedName>
        <fullName evidence="2">Uncharacterized protein</fullName>
    </submittedName>
</protein>
<evidence type="ECO:0000313" key="3">
    <source>
        <dbReference type="Proteomes" id="UP000594688"/>
    </source>
</evidence>
<feature type="transmembrane region" description="Helical" evidence="1">
    <location>
        <begin position="88"/>
        <end position="115"/>
    </location>
</feature>
<dbReference type="Proteomes" id="UP000594688">
    <property type="component" value="Chromosome"/>
</dbReference>
<gene>
    <name evidence="2" type="ORF">G3M70_01080</name>
</gene>